<dbReference type="RefSeq" id="WP_165298438.1">
    <property type="nucleotide sequence ID" value="NZ_JAAKZZ010000075.1"/>
</dbReference>
<accession>A0A6G4WTY0</accession>
<protein>
    <submittedName>
        <fullName evidence="4">Polyprenyl synthetase family protein</fullName>
    </submittedName>
</protein>
<dbReference type="EMBL" id="JAAKZZ010000075">
    <property type="protein sequence ID" value="NGO68739.1"/>
    <property type="molecule type" value="Genomic_DNA"/>
</dbReference>
<proteinExistence type="inferred from homology"/>
<dbReference type="Pfam" id="PF00348">
    <property type="entry name" value="polyprenyl_synt"/>
    <property type="match status" value="1"/>
</dbReference>
<dbReference type="SUPFAM" id="SSF48576">
    <property type="entry name" value="Terpenoid synthases"/>
    <property type="match status" value="1"/>
</dbReference>
<evidence type="ECO:0000313" key="5">
    <source>
        <dbReference type="Proteomes" id="UP000477722"/>
    </source>
</evidence>
<dbReference type="InterPro" id="IPR000092">
    <property type="entry name" value="Polyprenyl_synt"/>
</dbReference>
<comment type="caution">
    <text evidence="4">The sequence shown here is derived from an EMBL/GenBank/DDBJ whole genome shotgun (WGS) entry which is preliminary data.</text>
</comment>
<dbReference type="PANTHER" id="PTHR12001">
    <property type="entry name" value="GERANYLGERANYL PYROPHOSPHATE SYNTHASE"/>
    <property type="match status" value="1"/>
</dbReference>
<keyword evidence="2" id="KW-0460">Magnesium</keyword>
<gene>
    <name evidence="4" type="ORF">G5C65_10300</name>
</gene>
<name>A0A6G4WTY0_9ACTN</name>
<reference evidence="4 5" key="1">
    <citation type="submission" date="2020-02" db="EMBL/GenBank/DDBJ databases">
        <title>Whole-genome analyses of novel actinobacteria.</title>
        <authorList>
            <person name="Sahin N."/>
            <person name="Tatar D."/>
        </authorList>
    </citation>
    <scope>NUCLEOTIDE SEQUENCE [LARGE SCALE GENOMIC DNA]</scope>
    <source>
        <strain evidence="4 5">SB3404</strain>
    </source>
</reference>
<dbReference type="Gene3D" id="1.10.600.10">
    <property type="entry name" value="Farnesyl Diphosphate Synthase"/>
    <property type="match status" value="1"/>
</dbReference>
<evidence type="ECO:0000313" key="4">
    <source>
        <dbReference type="EMBL" id="NGO68739.1"/>
    </source>
</evidence>
<sequence length="352" mass="36961">MDSPPASPAPVPEAIERARTFARPALEQSVGRLHPDLARVCGYYFGWCDAEGTPTHGRGSRSLQACMVMLAAEASGEDPHVALPGAVAVELLHNFTLLHDDIIDGDTIRRGRPAAWVTFGTGTSLLAADALWAAAFSALIEVPGTAGRATASALNTSMGVIINAVAGEAVFDRTPAAEVDVDAYLAICETKGGELLGTAATVGTLLAGGPAAQARSLREAARHAGAAWQATNDLENIWGNAALVGKPGFQDLRQRKHTLPVIAALQSGHPAARALRGLLEKEELDEADLTRAADLIEESGGRAFTEQIAQGRLARALGTLADMRLPDPAHRNLADLLDFTVTRRPRTPSGKK</sequence>
<organism evidence="4 5">
    <name type="scientific">Streptomyces boncukensis</name>
    <dbReference type="NCBI Taxonomy" id="2711219"/>
    <lineage>
        <taxon>Bacteria</taxon>
        <taxon>Bacillati</taxon>
        <taxon>Actinomycetota</taxon>
        <taxon>Actinomycetes</taxon>
        <taxon>Kitasatosporales</taxon>
        <taxon>Streptomycetaceae</taxon>
        <taxon>Streptomyces</taxon>
    </lineage>
</organism>
<dbReference type="GO" id="GO:0008299">
    <property type="term" value="P:isoprenoid biosynthetic process"/>
    <property type="evidence" value="ECO:0007669"/>
    <property type="project" value="InterPro"/>
</dbReference>
<dbReference type="SFLD" id="SFLDS00005">
    <property type="entry name" value="Isoprenoid_Synthase_Type_I"/>
    <property type="match status" value="1"/>
</dbReference>
<comment type="similarity">
    <text evidence="3">Belongs to the FPP/GGPP synthase family.</text>
</comment>
<dbReference type="PANTHER" id="PTHR12001:SF71">
    <property type="entry name" value="(2E,6E)-FARNESYL DIPHOSPHATE SYNTHASE"/>
    <property type="match status" value="1"/>
</dbReference>
<dbReference type="AlphaFoldDB" id="A0A6G4WTY0"/>
<keyword evidence="1" id="KW-0479">Metal-binding</keyword>
<evidence type="ECO:0000256" key="3">
    <source>
        <dbReference type="RuleBase" id="RU004466"/>
    </source>
</evidence>
<dbReference type="GO" id="GO:0046872">
    <property type="term" value="F:metal ion binding"/>
    <property type="evidence" value="ECO:0007669"/>
    <property type="project" value="UniProtKB-KW"/>
</dbReference>
<dbReference type="Proteomes" id="UP000477722">
    <property type="component" value="Unassembled WGS sequence"/>
</dbReference>
<dbReference type="GO" id="GO:0004659">
    <property type="term" value="F:prenyltransferase activity"/>
    <property type="evidence" value="ECO:0007669"/>
    <property type="project" value="InterPro"/>
</dbReference>
<keyword evidence="5" id="KW-1185">Reference proteome</keyword>
<dbReference type="PROSITE" id="PS00723">
    <property type="entry name" value="POLYPRENYL_SYNTHASE_1"/>
    <property type="match status" value="1"/>
</dbReference>
<keyword evidence="3" id="KW-0808">Transferase</keyword>
<dbReference type="InterPro" id="IPR033749">
    <property type="entry name" value="Polyprenyl_synt_CS"/>
</dbReference>
<evidence type="ECO:0000256" key="2">
    <source>
        <dbReference type="ARBA" id="ARBA00022842"/>
    </source>
</evidence>
<dbReference type="InterPro" id="IPR008949">
    <property type="entry name" value="Isoprenoid_synthase_dom_sf"/>
</dbReference>
<evidence type="ECO:0000256" key="1">
    <source>
        <dbReference type="ARBA" id="ARBA00022723"/>
    </source>
</evidence>